<proteinExistence type="predicted"/>
<dbReference type="AlphaFoldDB" id="A0A1T4KT06"/>
<dbReference type="Proteomes" id="UP000190328">
    <property type="component" value="Unassembled WGS sequence"/>
</dbReference>
<protein>
    <submittedName>
        <fullName evidence="2">Uncharacterized protein</fullName>
    </submittedName>
</protein>
<gene>
    <name evidence="2" type="ORF">SAMN02745116_00369</name>
</gene>
<feature type="compositionally biased region" description="Basic and acidic residues" evidence="1">
    <location>
        <begin position="198"/>
        <end position="209"/>
    </location>
</feature>
<dbReference type="OrthoDB" id="2229849at2"/>
<feature type="region of interest" description="Disordered" evidence="1">
    <location>
        <begin position="188"/>
        <end position="209"/>
    </location>
</feature>
<keyword evidence="3" id="KW-1185">Reference proteome</keyword>
<sequence>MYNQEKIQKYKKMGFIGLFFLILLLGLGVGITIGSNQTASKYQQMKQPKVEKKTNLLSEGEVKKFLIAYYTKKDLGENKHRIEPFMTTNMFQAEQESEQQPVSLAYKGYVVDQVLTDATIYIDTTNMIAICEVNYKNTQRQKINNPEGELVNQPNTETIRLTYKKEGKAFLVNKIERVTLVLPTSTNRNSYVKAPEPTQKDKEEVENNG</sequence>
<dbReference type="STRING" id="263852.SAMN02745116_00369"/>
<dbReference type="RefSeq" id="WP_078806333.1">
    <property type="nucleotide sequence ID" value="NZ_FUXI01000003.1"/>
</dbReference>
<name>A0A1T4KT06_9ENTE</name>
<evidence type="ECO:0000313" key="2">
    <source>
        <dbReference type="EMBL" id="SJZ45541.1"/>
    </source>
</evidence>
<reference evidence="2 3" key="1">
    <citation type="submission" date="2017-02" db="EMBL/GenBank/DDBJ databases">
        <authorList>
            <person name="Peterson S.W."/>
        </authorList>
    </citation>
    <scope>NUCLEOTIDE SEQUENCE [LARGE SCALE GENOMIC DNA]</scope>
    <source>
        <strain evidence="2 3">ATCC BAA-1030</strain>
    </source>
</reference>
<accession>A0A1T4KT06</accession>
<dbReference type="EMBL" id="FUXI01000003">
    <property type="protein sequence ID" value="SJZ45541.1"/>
    <property type="molecule type" value="Genomic_DNA"/>
</dbReference>
<evidence type="ECO:0000256" key="1">
    <source>
        <dbReference type="SAM" id="MobiDB-lite"/>
    </source>
</evidence>
<organism evidence="2 3">
    <name type="scientific">Pilibacter termitis</name>
    <dbReference type="NCBI Taxonomy" id="263852"/>
    <lineage>
        <taxon>Bacteria</taxon>
        <taxon>Bacillati</taxon>
        <taxon>Bacillota</taxon>
        <taxon>Bacilli</taxon>
        <taxon>Lactobacillales</taxon>
        <taxon>Enterococcaceae</taxon>
        <taxon>Pilibacter</taxon>
    </lineage>
</organism>
<evidence type="ECO:0000313" key="3">
    <source>
        <dbReference type="Proteomes" id="UP000190328"/>
    </source>
</evidence>